<dbReference type="GO" id="GO:0003824">
    <property type="term" value="F:catalytic activity"/>
    <property type="evidence" value="ECO:0007669"/>
    <property type="project" value="InterPro"/>
</dbReference>
<dbReference type="CDD" id="cd06558">
    <property type="entry name" value="crotonase-like"/>
    <property type="match status" value="1"/>
</dbReference>
<evidence type="ECO:0000256" key="2">
    <source>
        <dbReference type="RuleBase" id="RU003707"/>
    </source>
</evidence>
<dbReference type="KEGG" id="bbh:BN112_2810"/>
<dbReference type="PANTHER" id="PTHR43459">
    <property type="entry name" value="ENOYL-COA HYDRATASE"/>
    <property type="match status" value="1"/>
</dbReference>
<accession>A0A0C6P801</accession>
<gene>
    <name evidence="3" type="ORF">BN112_2810</name>
</gene>
<protein>
    <submittedName>
        <fullName evidence="3">Putative enoyl-CoA hydratase</fullName>
    </submittedName>
</protein>
<organism evidence="3 4">
    <name type="scientific">Bordetella bronchiseptica 253</name>
    <dbReference type="NCBI Taxonomy" id="568707"/>
    <lineage>
        <taxon>Bacteria</taxon>
        <taxon>Pseudomonadati</taxon>
        <taxon>Pseudomonadota</taxon>
        <taxon>Betaproteobacteria</taxon>
        <taxon>Burkholderiales</taxon>
        <taxon>Alcaligenaceae</taxon>
        <taxon>Bordetella</taxon>
    </lineage>
</organism>
<evidence type="ECO:0000256" key="1">
    <source>
        <dbReference type="ARBA" id="ARBA00005254"/>
    </source>
</evidence>
<dbReference type="PANTHER" id="PTHR43459:SF3">
    <property type="entry name" value="ENOYL-COA HYDRATASE ECHA15 (ENOYL HYDRASE) (UNSATURATED ACYL-COA HYDRATASE) (CROTONASE)-RELATED"/>
    <property type="match status" value="1"/>
</dbReference>
<dbReference type="OrthoDB" id="9777711at2"/>
<evidence type="ECO:0000313" key="4">
    <source>
        <dbReference type="Proteomes" id="UP000007564"/>
    </source>
</evidence>
<dbReference type="InterPro" id="IPR029045">
    <property type="entry name" value="ClpP/crotonase-like_dom_sf"/>
</dbReference>
<dbReference type="Pfam" id="PF00378">
    <property type="entry name" value="ECH_1"/>
    <property type="match status" value="1"/>
</dbReference>
<reference evidence="3 4" key="1">
    <citation type="journal article" date="2012" name="BMC Genomics">
        <title>Comparative genomics of the classical Bordetella subspecies: the evolution and exchange of virulence-associated diversity amongst closely related pathogens.</title>
        <authorList>
            <person name="Park J."/>
            <person name="Zhang Y."/>
            <person name="Buboltz A.M."/>
            <person name="Zhang X."/>
            <person name="Schuster S.C."/>
            <person name="Ahuja U."/>
            <person name="Liu M."/>
            <person name="Miller J.F."/>
            <person name="Sebaihia M."/>
            <person name="Bentley S.D."/>
            <person name="Parkhill J."/>
            <person name="Harvill E.T."/>
        </authorList>
    </citation>
    <scope>NUCLEOTIDE SEQUENCE [LARGE SCALE GENOMIC DNA]</scope>
    <source>
        <strain evidence="3 4">253</strain>
    </source>
</reference>
<dbReference type="EMBL" id="HE965806">
    <property type="protein sequence ID" value="CCJ54727.1"/>
    <property type="molecule type" value="Genomic_DNA"/>
</dbReference>
<dbReference type="Proteomes" id="UP000007564">
    <property type="component" value="Chromosome"/>
</dbReference>
<dbReference type="AlphaFoldDB" id="A0A0C6P801"/>
<comment type="similarity">
    <text evidence="1 2">Belongs to the enoyl-CoA hydratase/isomerase family.</text>
</comment>
<dbReference type="Gene3D" id="1.10.12.10">
    <property type="entry name" value="Lyase 2-enoyl-coa Hydratase, Chain A, domain 2"/>
    <property type="match status" value="1"/>
</dbReference>
<dbReference type="InterPro" id="IPR018376">
    <property type="entry name" value="Enoyl-CoA_hyd/isom_CS"/>
</dbReference>
<evidence type="ECO:0000313" key="3">
    <source>
        <dbReference type="EMBL" id="CCJ54727.1"/>
    </source>
</evidence>
<dbReference type="NCBIfam" id="NF005595">
    <property type="entry name" value="PRK07327.1"/>
    <property type="match status" value="1"/>
</dbReference>
<dbReference type="InterPro" id="IPR014748">
    <property type="entry name" value="Enoyl-CoA_hydra_C"/>
</dbReference>
<dbReference type="SUPFAM" id="SSF52096">
    <property type="entry name" value="ClpP/crotonase"/>
    <property type="match status" value="1"/>
</dbReference>
<dbReference type="Gene3D" id="3.90.226.10">
    <property type="entry name" value="2-enoyl-CoA Hydratase, Chain A, domain 1"/>
    <property type="match status" value="1"/>
</dbReference>
<proteinExistence type="inferred from homology"/>
<dbReference type="HOGENOM" id="CLU_009834_7_2_4"/>
<dbReference type="InterPro" id="IPR001753">
    <property type="entry name" value="Enoyl-CoA_hydra/iso"/>
</dbReference>
<sequence>MRRGAMNTHQRYGAVSNMRYEDFEFLLCEPQDDGVMLVTLNRPDAMNATNDRMHWELTRIWGVVNDDPGVKAAVVTGAGERAFSAGGDLSVVEAMSNSHETTMRVMKEASDIVYNMLACDKPIISAINGTAVGAGLAVALLADVSVMAEDAKLTDGHARLGVSAGDHAAIIWPILCGMSKAKYYLMTADFVDGKEAERIGLVTFCAPRAEVLPRSLAIAAKLARGSQTAIRATKKSLNNWMRTAGPAFDNSLALEMLCFLGPDVKEGLAALRDKRAPDFPSARLP</sequence>
<dbReference type="PROSITE" id="PS00166">
    <property type="entry name" value="ENOYL_COA_HYDRATASE"/>
    <property type="match status" value="1"/>
</dbReference>
<name>A0A0C6P801_BORBO</name>